<feature type="chain" id="PRO_5043709176" evidence="1">
    <location>
        <begin position="31"/>
        <end position="104"/>
    </location>
</feature>
<dbReference type="GO" id="GO:0017101">
    <property type="term" value="C:aminoacyl-tRNA synthetase multienzyme complex"/>
    <property type="evidence" value="ECO:0007669"/>
    <property type="project" value="TreeGrafter"/>
</dbReference>
<name>A0AAV7HZ81_COTGL</name>
<dbReference type="PANTHER" id="PTHR45765:SF1">
    <property type="entry name" value="METHIONINE--TRNA LIGASE, CYTOPLASMIC"/>
    <property type="match status" value="1"/>
</dbReference>
<keyword evidence="3" id="KW-1185">Reference proteome</keyword>
<reference evidence="2 3" key="1">
    <citation type="journal article" date="2021" name="J. Hered.">
        <title>A chromosome-level genome assembly of the parasitoid wasp, Cotesia glomerata (Hymenoptera: Braconidae).</title>
        <authorList>
            <person name="Pinto B.J."/>
            <person name="Weis J.J."/>
            <person name="Gamble T."/>
            <person name="Ode P.J."/>
            <person name="Paul R."/>
            <person name="Zaspel J.M."/>
        </authorList>
    </citation>
    <scope>NUCLEOTIDE SEQUENCE [LARGE SCALE GENOMIC DNA]</scope>
    <source>
        <strain evidence="2">CgM1</strain>
    </source>
</reference>
<sequence length="104" mass="11636">MIMIKMVSGVCCNLSCLLSSLISSFMPALSVSLRAQLGLKNHYGFIPDTVTILLELGYKIGKSSSLLARITDKEIQALRKKFSGVKEEKPKKIKRLYKTRVKKC</sequence>
<dbReference type="GO" id="GO:0004825">
    <property type="term" value="F:methionine-tRNA ligase activity"/>
    <property type="evidence" value="ECO:0007669"/>
    <property type="project" value="InterPro"/>
</dbReference>
<organism evidence="2 3">
    <name type="scientific">Cotesia glomerata</name>
    <name type="common">Lepidopteran parasitic wasp</name>
    <name type="synonym">Apanteles glomeratus</name>
    <dbReference type="NCBI Taxonomy" id="32391"/>
    <lineage>
        <taxon>Eukaryota</taxon>
        <taxon>Metazoa</taxon>
        <taxon>Ecdysozoa</taxon>
        <taxon>Arthropoda</taxon>
        <taxon>Hexapoda</taxon>
        <taxon>Insecta</taxon>
        <taxon>Pterygota</taxon>
        <taxon>Neoptera</taxon>
        <taxon>Endopterygota</taxon>
        <taxon>Hymenoptera</taxon>
        <taxon>Apocrita</taxon>
        <taxon>Ichneumonoidea</taxon>
        <taxon>Braconidae</taxon>
        <taxon>Microgastrinae</taxon>
        <taxon>Cotesia</taxon>
    </lineage>
</organism>
<dbReference type="Gene3D" id="1.10.730.10">
    <property type="entry name" value="Isoleucyl-tRNA Synthetase, Domain 1"/>
    <property type="match status" value="1"/>
</dbReference>
<evidence type="ECO:0000256" key="1">
    <source>
        <dbReference type="SAM" id="SignalP"/>
    </source>
</evidence>
<dbReference type="SUPFAM" id="SSF47323">
    <property type="entry name" value="Anticodon-binding domain of a subclass of class I aminoacyl-tRNA synthetases"/>
    <property type="match status" value="1"/>
</dbReference>
<dbReference type="EMBL" id="JAHXZJ010002609">
    <property type="protein sequence ID" value="KAH0540058.1"/>
    <property type="molecule type" value="Genomic_DNA"/>
</dbReference>
<proteinExistence type="predicted"/>
<dbReference type="AlphaFoldDB" id="A0AAV7HZ81"/>
<dbReference type="GO" id="GO:0005829">
    <property type="term" value="C:cytosol"/>
    <property type="evidence" value="ECO:0007669"/>
    <property type="project" value="TreeGrafter"/>
</dbReference>
<dbReference type="PANTHER" id="PTHR45765">
    <property type="entry name" value="METHIONINE--TRNA LIGASE"/>
    <property type="match status" value="1"/>
</dbReference>
<feature type="signal peptide" evidence="1">
    <location>
        <begin position="1"/>
        <end position="30"/>
    </location>
</feature>
<evidence type="ECO:0000313" key="3">
    <source>
        <dbReference type="Proteomes" id="UP000826195"/>
    </source>
</evidence>
<protein>
    <submittedName>
        <fullName evidence="2">Uncharacterized protein</fullName>
    </submittedName>
</protein>
<gene>
    <name evidence="2" type="ORF">KQX54_011890</name>
</gene>
<comment type="caution">
    <text evidence="2">The sequence shown here is derived from an EMBL/GenBank/DDBJ whole genome shotgun (WGS) entry which is preliminary data.</text>
</comment>
<accession>A0AAV7HZ81</accession>
<dbReference type="InterPro" id="IPR009080">
    <property type="entry name" value="tRNAsynth_Ia_anticodon-bd"/>
</dbReference>
<dbReference type="Proteomes" id="UP000826195">
    <property type="component" value="Unassembled WGS sequence"/>
</dbReference>
<keyword evidence="1" id="KW-0732">Signal</keyword>
<dbReference type="GO" id="GO:0006431">
    <property type="term" value="P:methionyl-tRNA aminoacylation"/>
    <property type="evidence" value="ECO:0007669"/>
    <property type="project" value="TreeGrafter"/>
</dbReference>
<evidence type="ECO:0000313" key="2">
    <source>
        <dbReference type="EMBL" id="KAH0540058.1"/>
    </source>
</evidence>
<dbReference type="GO" id="GO:0005524">
    <property type="term" value="F:ATP binding"/>
    <property type="evidence" value="ECO:0007669"/>
    <property type="project" value="InterPro"/>
</dbReference>
<dbReference type="InterPro" id="IPR023458">
    <property type="entry name" value="Met-tRNA_ligase_1"/>
</dbReference>